<dbReference type="InterPro" id="IPR011701">
    <property type="entry name" value="MFS"/>
</dbReference>
<dbReference type="GO" id="GO:0016746">
    <property type="term" value="F:acyltransferase activity"/>
    <property type="evidence" value="ECO:0007669"/>
    <property type="project" value="UniProtKB-KW"/>
</dbReference>
<evidence type="ECO:0000256" key="5">
    <source>
        <dbReference type="ARBA" id="ARBA00022989"/>
    </source>
</evidence>
<evidence type="ECO:0000256" key="3">
    <source>
        <dbReference type="ARBA" id="ARBA00022475"/>
    </source>
</evidence>
<accession>A0A378JLS2</accession>
<feature type="transmembrane region" description="Helical" evidence="7">
    <location>
        <begin position="48"/>
        <end position="70"/>
    </location>
</feature>
<feature type="transmembrane region" description="Helical" evidence="7">
    <location>
        <begin position="224"/>
        <end position="242"/>
    </location>
</feature>
<evidence type="ECO:0000313" key="9">
    <source>
        <dbReference type="Proteomes" id="UP000254794"/>
    </source>
</evidence>
<keyword evidence="2" id="KW-0813">Transport</keyword>
<dbReference type="SUPFAM" id="SSF103473">
    <property type="entry name" value="MFS general substrate transporter"/>
    <property type="match status" value="1"/>
</dbReference>
<feature type="transmembrane region" description="Helical" evidence="7">
    <location>
        <begin position="262"/>
        <end position="283"/>
    </location>
</feature>
<feature type="transmembrane region" description="Helical" evidence="7">
    <location>
        <begin position="373"/>
        <end position="393"/>
    </location>
</feature>
<feature type="transmembrane region" description="Helical" evidence="7">
    <location>
        <begin position="399"/>
        <end position="418"/>
    </location>
</feature>
<keyword evidence="4 7" id="KW-0812">Transmembrane</keyword>
<sequence length="426" mass="47396">MHLLSSRSFLPLFLTQFFGAFNDNVFKLAMLTLISYHLSTSQANSEHYQSIAAILFTLPFFLFSAIAGQLADTYDKAFLTRVIKFTEVILMVIGSISLLKGSIPFMLLTLAGLGIHSTFFGPIKYAILPDHLPRSQLLSATGFIEASTFLAILTGTILGTLSIGNKNHVTHAILLINLASFSGLVASFFILPAPPAQLNLTKIDLNIWHSTIKMLKKVINNKRIYPVILLISWFWFIGAVVLTKLPDYTHYILRADTTVFAMFLGIFSIGIAAGSLAIIKFLAGQITLRYVPIAMLFLSIFALDLYLASPSIRPNAPLINLLQFLMVLKYWRITIDFFLFSFCGGLFVVPLYTYLQVISTESQRAQTIAANNIYNALAMVLGGFMVMLMLKLRFLIKDVFLAIALANIIVAIVLNRLYKVNHLTSL</sequence>
<name>A0A378JLS2_9GAMM</name>
<feature type="transmembrane region" description="Helical" evidence="7">
    <location>
        <begin position="329"/>
        <end position="352"/>
    </location>
</feature>
<dbReference type="PANTHER" id="PTHR43266:SF2">
    <property type="entry name" value="MAJOR FACILITATOR SUPERFAMILY (MFS) PROFILE DOMAIN-CONTAINING PROTEIN"/>
    <property type="match status" value="1"/>
</dbReference>
<evidence type="ECO:0000256" key="2">
    <source>
        <dbReference type="ARBA" id="ARBA00022448"/>
    </source>
</evidence>
<dbReference type="GO" id="GO:0005886">
    <property type="term" value="C:plasma membrane"/>
    <property type="evidence" value="ECO:0007669"/>
    <property type="project" value="UniProtKB-SubCell"/>
</dbReference>
<evidence type="ECO:0000256" key="7">
    <source>
        <dbReference type="SAM" id="Phobius"/>
    </source>
</evidence>
<dbReference type="Pfam" id="PF07690">
    <property type="entry name" value="MFS_1"/>
    <property type="match status" value="1"/>
</dbReference>
<feature type="transmembrane region" description="Helical" evidence="7">
    <location>
        <begin position="105"/>
        <end position="125"/>
    </location>
</feature>
<evidence type="ECO:0000256" key="6">
    <source>
        <dbReference type="ARBA" id="ARBA00023136"/>
    </source>
</evidence>
<organism evidence="8 9">
    <name type="scientific">Legionella busanensis</name>
    <dbReference type="NCBI Taxonomy" id="190655"/>
    <lineage>
        <taxon>Bacteria</taxon>
        <taxon>Pseudomonadati</taxon>
        <taxon>Pseudomonadota</taxon>
        <taxon>Gammaproteobacteria</taxon>
        <taxon>Legionellales</taxon>
        <taxon>Legionellaceae</taxon>
        <taxon>Legionella</taxon>
    </lineage>
</organism>
<keyword evidence="3" id="KW-1003">Cell membrane</keyword>
<feature type="transmembrane region" description="Helical" evidence="7">
    <location>
        <begin position="137"/>
        <end position="163"/>
    </location>
</feature>
<evidence type="ECO:0000256" key="4">
    <source>
        <dbReference type="ARBA" id="ARBA00022692"/>
    </source>
</evidence>
<evidence type="ECO:0000256" key="1">
    <source>
        <dbReference type="ARBA" id="ARBA00004651"/>
    </source>
</evidence>
<dbReference type="CDD" id="cd06173">
    <property type="entry name" value="MFS_MefA_like"/>
    <property type="match status" value="1"/>
</dbReference>
<evidence type="ECO:0000313" key="8">
    <source>
        <dbReference type="EMBL" id="STX51253.1"/>
    </source>
</evidence>
<dbReference type="PANTHER" id="PTHR43266">
    <property type="entry name" value="MACROLIDE-EFFLUX PROTEIN"/>
    <property type="match status" value="1"/>
</dbReference>
<dbReference type="EMBL" id="UGOD01000001">
    <property type="protein sequence ID" value="STX51253.1"/>
    <property type="molecule type" value="Genomic_DNA"/>
</dbReference>
<feature type="transmembrane region" description="Helical" evidence="7">
    <location>
        <begin position="82"/>
        <end position="99"/>
    </location>
</feature>
<reference evidence="8 9" key="1">
    <citation type="submission" date="2018-06" db="EMBL/GenBank/DDBJ databases">
        <authorList>
            <consortium name="Pathogen Informatics"/>
            <person name="Doyle S."/>
        </authorList>
    </citation>
    <scope>NUCLEOTIDE SEQUENCE [LARGE SCALE GENOMIC DNA]</scope>
    <source>
        <strain evidence="8 9">NCTC13316</strain>
    </source>
</reference>
<dbReference type="InterPro" id="IPR036259">
    <property type="entry name" value="MFS_trans_sf"/>
</dbReference>
<dbReference type="Proteomes" id="UP000254794">
    <property type="component" value="Unassembled WGS sequence"/>
</dbReference>
<protein>
    <submittedName>
        <fullName evidence="8">2-acylglycerophosphoethanolamine acyltransferase</fullName>
    </submittedName>
</protein>
<dbReference type="AlphaFoldDB" id="A0A378JLS2"/>
<gene>
    <name evidence="8" type="primary">lplT</name>
    <name evidence="8" type="ORF">NCTC13316_01347</name>
</gene>
<keyword evidence="9" id="KW-1185">Reference proteome</keyword>
<dbReference type="Gene3D" id="1.20.1250.20">
    <property type="entry name" value="MFS general substrate transporter like domains"/>
    <property type="match status" value="1"/>
</dbReference>
<dbReference type="RefSeq" id="WP_115330900.1">
    <property type="nucleotide sequence ID" value="NZ_CAAAHP010000001.1"/>
</dbReference>
<dbReference type="GO" id="GO:0022857">
    <property type="term" value="F:transmembrane transporter activity"/>
    <property type="evidence" value="ECO:0007669"/>
    <property type="project" value="InterPro"/>
</dbReference>
<feature type="transmembrane region" description="Helical" evidence="7">
    <location>
        <begin position="290"/>
        <end position="309"/>
    </location>
</feature>
<comment type="subcellular location">
    <subcellularLocation>
        <location evidence="1">Cell membrane</location>
        <topology evidence="1">Multi-pass membrane protein</topology>
    </subcellularLocation>
</comment>
<keyword evidence="8" id="KW-0808">Transferase</keyword>
<feature type="transmembrane region" description="Helical" evidence="7">
    <location>
        <begin position="169"/>
        <end position="191"/>
    </location>
</feature>
<keyword evidence="5 7" id="KW-1133">Transmembrane helix</keyword>
<keyword evidence="6 7" id="KW-0472">Membrane</keyword>
<proteinExistence type="predicted"/>
<dbReference type="OrthoDB" id="9803968at2"/>
<keyword evidence="8" id="KW-0012">Acyltransferase</keyword>